<dbReference type="CDD" id="cd02570">
    <property type="entry name" value="PseudoU_synth_EcTruA"/>
    <property type="match status" value="1"/>
</dbReference>
<dbReference type="GO" id="GO:0031119">
    <property type="term" value="P:tRNA pseudouridine synthesis"/>
    <property type="evidence" value="ECO:0007669"/>
    <property type="project" value="UniProtKB-UniRule"/>
</dbReference>
<dbReference type="GO" id="GO:0160147">
    <property type="term" value="F:tRNA pseudouridine(38-40) synthase activity"/>
    <property type="evidence" value="ECO:0007669"/>
    <property type="project" value="UniProtKB-EC"/>
</dbReference>
<comment type="function">
    <text evidence="4">Formation of pseudouridine at positions 38, 39 and 40 in the anticodon stem and loop of transfer RNAs.</text>
</comment>
<keyword evidence="10" id="KW-1185">Reference proteome</keyword>
<evidence type="ECO:0000256" key="2">
    <source>
        <dbReference type="ARBA" id="ARBA00022694"/>
    </source>
</evidence>
<dbReference type="AlphaFoldDB" id="A0A1M4YXM8"/>
<dbReference type="STRING" id="112248.SAMN05444392_107210"/>
<dbReference type="Proteomes" id="UP000184476">
    <property type="component" value="Unassembled WGS sequence"/>
</dbReference>
<evidence type="ECO:0000256" key="3">
    <source>
        <dbReference type="ARBA" id="ARBA00023235"/>
    </source>
</evidence>
<evidence type="ECO:0000313" key="10">
    <source>
        <dbReference type="Proteomes" id="UP000184476"/>
    </source>
</evidence>
<evidence type="ECO:0000313" key="9">
    <source>
        <dbReference type="EMBL" id="SHF10500.1"/>
    </source>
</evidence>
<comment type="caution">
    <text evidence="4">Lacks conserved residue(s) required for the propagation of feature annotation.</text>
</comment>
<organism evidence="9 10">
    <name type="scientific">Seinonella peptonophila</name>
    <dbReference type="NCBI Taxonomy" id="112248"/>
    <lineage>
        <taxon>Bacteria</taxon>
        <taxon>Bacillati</taxon>
        <taxon>Bacillota</taxon>
        <taxon>Bacilli</taxon>
        <taxon>Bacillales</taxon>
        <taxon>Thermoactinomycetaceae</taxon>
        <taxon>Seinonella</taxon>
    </lineage>
</organism>
<dbReference type="EMBL" id="FQVL01000007">
    <property type="protein sequence ID" value="SHF10500.1"/>
    <property type="molecule type" value="Genomic_DNA"/>
</dbReference>
<gene>
    <name evidence="4" type="primary">truA</name>
    <name evidence="9" type="ORF">SAMN05444392_107210</name>
</gene>
<feature type="active site" description="Nucleophile" evidence="4 5">
    <location>
        <position position="52"/>
    </location>
</feature>
<dbReference type="PANTHER" id="PTHR11142">
    <property type="entry name" value="PSEUDOURIDYLATE SYNTHASE"/>
    <property type="match status" value="1"/>
</dbReference>
<dbReference type="InterPro" id="IPR020094">
    <property type="entry name" value="TruA/RsuA/RluB/E/F_N"/>
</dbReference>
<dbReference type="OrthoDB" id="9811823at2"/>
<proteinExistence type="inferred from homology"/>
<dbReference type="FunFam" id="3.30.70.580:FF:000001">
    <property type="entry name" value="tRNA pseudouridine synthase A"/>
    <property type="match status" value="1"/>
</dbReference>
<evidence type="ECO:0000256" key="1">
    <source>
        <dbReference type="ARBA" id="ARBA00009375"/>
    </source>
</evidence>
<comment type="similarity">
    <text evidence="1 4 7">Belongs to the tRNA pseudouridine synthase TruA family.</text>
</comment>
<dbReference type="RefSeq" id="WP_073155211.1">
    <property type="nucleotide sequence ID" value="NZ_FQVL01000007.1"/>
</dbReference>
<evidence type="ECO:0000256" key="5">
    <source>
        <dbReference type="PIRSR" id="PIRSR001430-1"/>
    </source>
</evidence>
<feature type="domain" description="Pseudouridine synthase I TruA alpha/beta" evidence="8">
    <location>
        <begin position="9"/>
        <end position="102"/>
    </location>
</feature>
<dbReference type="PANTHER" id="PTHR11142:SF0">
    <property type="entry name" value="TRNA PSEUDOURIDINE SYNTHASE-LIKE 1"/>
    <property type="match status" value="1"/>
</dbReference>
<accession>A0A1M4YXM8</accession>
<dbReference type="Pfam" id="PF01416">
    <property type="entry name" value="PseudoU_synth_1"/>
    <property type="match status" value="2"/>
</dbReference>
<dbReference type="HAMAP" id="MF_00171">
    <property type="entry name" value="TruA"/>
    <property type="match status" value="1"/>
</dbReference>
<protein>
    <recommendedName>
        <fullName evidence="4">tRNA pseudouridine synthase A</fullName>
        <ecNumber evidence="4">5.4.99.12</ecNumber>
    </recommendedName>
    <alternativeName>
        <fullName evidence="4">tRNA pseudouridine(38-40) synthase</fullName>
    </alternativeName>
    <alternativeName>
        <fullName evidence="4">tRNA pseudouridylate synthase I</fullName>
    </alternativeName>
    <alternativeName>
        <fullName evidence="4">tRNA-uridine isomerase I</fullName>
    </alternativeName>
</protein>
<dbReference type="Gene3D" id="3.30.70.660">
    <property type="entry name" value="Pseudouridine synthase I, catalytic domain, C-terminal subdomain"/>
    <property type="match status" value="1"/>
</dbReference>
<reference evidence="9 10" key="1">
    <citation type="submission" date="2016-11" db="EMBL/GenBank/DDBJ databases">
        <authorList>
            <person name="Jaros S."/>
            <person name="Januszkiewicz K."/>
            <person name="Wedrychowicz H."/>
        </authorList>
    </citation>
    <scope>NUCLEOTIDE SEQUENCE [LARGE SCALE GENOMIC DNA]</scope>
    <source>
        <strain evidence="9 10">DSM 44666</strain>
    </source>
</reference>
<evidence type="ECO:0000256" key="4">
    <source>
        <dbReference type="HAMAP-Rule" id="MF_00171"/>
    </source>
</evidence>
<dbReference type="InterPro" id="IPR020095">
    <property type="entry name" value="PsdUridine_synth_TruA_C"/>
</dbReference>
<dbReference type="NCBIfam" id="TIGR00071">
    <property type="entry name" value="hisT_truA"/>
    <property type="match status" value="1"/>
</dbReference>
<dbReference type="InterPro" id="IPR020103">
    <property type="entry name" value="PsdUridine_synth_cat_dom_sf"/>
</dbReference>
<keyword evidence="3 4" id="KW-0413">Isomerase</keyword>
<dbReference type="EC" id="5.4.99.12" evidence="4"/>
<dbReference type="Gene3D" id="3.30.70.580">
    <property type="entry name" value="Pseudouridine synthase I, catalytic domain, N-terminal subdomain"/>
    <property type="match status" value="1"/>
</dbReference>
<dbReference type="InterPro" id="IPR020097">
    <property type="entry name" value="PsdUridine_synth_TruA_a/b_dom"/>
</dbReference>
<keyword evidence="2 4" id="KW-0819">tRNA processing</keyword>
<feature type="binding site" evidence="4 6">
    <location>
        <position position="110"/>
    </location>
    <ligand>
        <name>substrate</name>
    </ligand>
</feature>
<evidence type="ECO:0000259" key="8">
    <source>
        <dbReference type="Pfam" id="PF01416"/>
    </source>
</evidence>
<comment type="subunit">
    <text evidence="4">Homodimer.</text>
</comment>
<dbReference type="PIRSF" id="PIRSF001430">
    <property type="entry name" value="tRNA_psdUrid_synth"/>
    <property type="match status" value="1"/>
</dbReference>
<evidence type="ECO:0000256" key="7">
    <source>
        <dbReference type="RuleBase" id="RU003792"/>
    </source>
</evidence>
<evidence type="ECO:0000256" key="6">
    <source>
        <dbReference type="PIRSR" id="PIRSR001430-2"/>
    </source>
</evidence>
<dbReference type="InterPro" id="IPR001406">
    <property type="entry name" value="PsdUridine_synth_TruA"/>
</dbReference>
<dbReference type="SUPFAM" id="SSF55120">
    <property type="entry name" value="Pseudouridine synthase"/>
    <property type="match status" value="1"/>
</dbReference>
<comment type="catalytic activity">
    <reaction evidence="4 7">
        <text>uridine(38/39/40) in tRNA = pseudouridine(38/39/40) in tRNA</text>
        <dbReference type="Rhea" id="RHEA:22376"/>
        <dbReference type="Rhea" id="RHEA-COMP:10085"/>
        <dbReference type="Rhea" id="RHEA-COMP:10087"/>
        <dbReference type="ChEBI" id="CHEBI:65314"/>
        <dbReference type="ChEBI" id="CHEBI:65315"/>
        <dbReference type="EC" id="5.4.99.12"/>
    </reaction>
</comment>
<sequence>MRAICLRLQYEGTNFFGFQSQPGKRTIQGVLEETLSNLVSEEIAVYGSGRTDRGVHALGQMVHFHTKSPIPPAHFAYVLRRMLPDDLLVLESYEVPLTFHARKDACWKTYRYQIDSQRVPDLFQRRYHTHVPGLQLDLQAMKQAANFLLGEHDFTSFCSPKTTVLDRRRTLYQLLIQTHALGWQIEITGNGFLYNMVRIIVGTLIQIGKGERSAEQVPNILQARDRQAAGPTMPPEGLILMEVGYQPWMDEN</sequence>
<feature type="domain" description="Pseudouridine synthase I TruA alpha/beta" evidence="8">
    <location>
        <begin position="144"/>
        <end position="245"/>
    </location>
</feature>
<name>A0A1M4YXM8_9BACL</name>
<dbReference type="GO" id="GO:0003723">
    <property type="term" value="F:RNA binding"/>
    <property type="evidence" value="ECO:0007669"/>
    <property type="project" value="InterPro"/>
</dbReference>